<dbReference type="OrthoDB" id="5420446at2"/>
<keyword evidence="2" id="KW-0812">Transmembrane</keyword>
<keyword evidence="4" id="KW-1185">Reference proteome</keyword>
<protein>
    <submittedName>
        <fullName evidence="3">BZIP transcription factor</fullName>
    </submittedName>
</protein>
<dbReference type="Proteomes" id="UP000321899">
    <property type="component" value="Unassembled WGS sequence"/>
</dbReference>
<comment type="caution">
    <text evidence="3">The sequence shown here is derived from an EMBL/GenBank/DDBJ whole genome shotgun (WGS) entry which is preliminary data.</text>
</comment>
<keyword evidence="2" id="KW-1133">Transmembrane helix</keyword>
<sequence>MESSPREKWSFLLVGSRGRVLRLHLGWGLAMAVGFVFFMLLMISGALYLFKWEWDFGDKYAFYGGLEQEIQALQRENKRLMARVASLEITLENPDTYFGEEDSWSKVWGVSEQGEVSIPEVIQPKKMPPELTGAPPVPEVDIAFPMVTLDSYRAGIRGETYGASFNIRNIRNDAVVSGYIVSVLIPKEPSFLYPASPAMEVQNGRPMDPKRGQFFSIRNFKDVRLRFGHLDPDLFQANRIFVFNEAGALMHVEDFEVVDNP</sequence>
<proteinExistence type="predicted"/>
<dbReference type="CDD" id="cd14686">
    <property type="entry name" value="bZIP"/>
    <property type="match status" value="1"/>
</dbReference>
<feature type="coiled-coil region" evidence="1">
    <location>
        <begin position="63"/>
        <end position="90"/>
    </location>
</feature>
<evidence type="ECO:0000313" key="4">
    <source>
        <dbReference type="Proteomes" id="UP000321899"/>
    </source>
</evidence>
<evidence type="ECO:0000256" key="2">
    <source>
        <dbReference type="SAM" id="Phobius"/>
    </source>
</evidence>
<organism evidence="3 4">
    <name type="scientific">Desulfobotulus mexicanus</name>
    <dbReference type="NCBI Taxonomy" id="2586642"/>
    <lineage>
        <taxon>Bacteria</taxon>
        <taxon>Pseudomonadati</taxon>
        <taxon>Thermodesulfobacteriota</taxon>
        <taxon>Desulfobacteria</taxon>
        <taxon>Desulfobacterales</taxon>
        <taxon>Desulfobacteraceae</taxon>
        <taxon>Desulfobotulus</taxon>
    </lineage>
</organism>
<evidence type="ECO:0000256" key="1">
    <source>
        <dbReference type="SAM" id="Coils"/>
    </source>
</evidence>
<keyword evidence="1" id="KW-0175">Coiled coil</keyword>
<gene>
    <name evidence="3" type="ORF">FIM25_06520</name>
</gene>
<name>A0A5Q4VBJ4_9BACT</name>
<dbReference type="AlphaFoldDB" id="A0A5Q4VBJ4"/>
<keyword evidence="2" id="KW-0472">Membrane</keyword>
<accession>A0A5Q4VBJ4</accession>
<feature type="transmembrane region" description="Helical" evidence="2">
    <location>
        <begin position="25"/>
        <end position="50"/>
    </location>
</feature>
<reference evidence="3 4" key="1">
    <citation type="submission" date="2019-06" db="EMBL/GenBank/DDBJ databases">
        <title>Desulfobotulus mexicanus sp. nov., a novel sulfate-reducing bacterium isolated from the sediment of an alkaline crater lake in Mexico.</title>
        <authorList>
            <person name="Hirschler-Rea A."/>
        </authorList>
    </citation>
    <scope>NUCLEOTIDE SEQUENCE [LARGE SCALE GENOMIC DNA]</scope>
    <source>
        <strain evidence="3 4">PAR22N</strain>
    </source>
</reference>
<evidence type="ECO:0000313" key="3">
    <source>
        <dbReference type="EMBL" id="TYT75049.1"/>
    </source>
</evidence>
<dbReference type="EMBL" id="VDMB01000006">
    <property type="protein sequence ID" value="TYT75049.1"/>
    <property type="molecule type" value="Genomic_DNA"/>
</dbReference>